<feature type="compositionally biased region" description="Basic and acidic residues" evidence="1">
    <location>
        <begin position="103"/>
        <end position="118"/>
    </location>
</feature>
<name>A0ABR2A9S4_9ROSI</name>
<accession>A0ABR2A9S4</accession>
<organism evidence="2 3">
    <name type="scientific">Hibiscus sabdariffa</name>
    <name type="common">roselle</name>
    <dbReference type="NCBI Taxonomy" id="183260"/>
    <lineage>
        <taxon>Eukaryota</taxon>
        <taxon>Viridiplantae</taxon>
        <taxon>Streptophyta</taxon>
        <taxon>Embryophyta</taxon>
        <taxon>Tracheophyta</taxon>
        <taxon>Spermatophyta</taxon>
        <taxon>Magnoliopsida</taxon>
        <taxon>eudicotyledons</taxon>
        <taxon>Gunneridae</taxon>
        <taxon>Pentapetalae</taxon>
        <taxon>rosids</taxon>
        <taxon>malvids</taxon>
        <taxon>Malvales</taxon>
        <taxon>Malvaceae</taxon>
        <taxon>Malvoideae</taxon>
        <taxon>Hibiscus</taxon>
    </lineage>
</organism>
<keyword evidence="3" id="KW-1185">Reference proteome</keyword>
<comment type="caution">
    <text evidence="2">The sequence shown here is derived from an EMBL/GenBank/DDBJ whole genome shotgun (WGS) entry which is preliminary data.</text>
</comment>
<evidence type="ECO:0000256" key="1">
    <source>
        <dbReference type="SAM" id="MobiDB-lite"/>
    </source>
</evidence>
<feature type="compositionally biased region" description="Low complexity" evidence="1">
    <location>
        <begin position="126"/>
        <end position="139"/>
    </location>
</feature>
<sequence>MGFSEETSAQLELIRQHLLADFASMETFMIPTPSQVHAPTRLKQSTLSQRRSCINVMIPPAEFNMGSAQVPVAAESCEERHYRGVRRRAWGKKRRSEEEEEEEKRGNSECKMVKREEELTAEAPKEVVPVTVPESETPSNCTGFGDSEDMNEIFGGPLLSPLSLQPWFGYSTLEVM</sequence>
<evidence type="ECO:0000313" key="2">
    <source>
        <dbReference type="EMBL" id="KAK8489789.1"/>
    </source>
</evidence>
<evidence type="ECO:0000313" key="3">
    <source>
        <dbReference type="Proteomes" id="UP001396334"/>
    </source>
</evidence>
<dbReference type="Proteomes" id="UP001396334">
    <property type="component" value="Unassembled WGS sequence"/>
</dbReference>
<dbReference type="EMBL" id="JBBPBN010000301">
    <property type="protein sequence ID" value="KAK8489789.1"/>
    <property type="molecule type" value="Genomic_DNA"/>
</dbReference>
<protein>
    <submittedName>
        <fullName evidence="2">Uncharacterized protein</fullName>
    </submittedName>
</protein>
<gene>
    <name evidence="2" type="ORF">V6N11_046856</name>
</gene>
<feature type="compositionally biased region" description="Basic residues" evidence="1">
    <location>
        <begin position="85"/>
        <end position="94"/>
    </location>
</feature>
<proteinExistence type="predicted"/>
<feature type="region of interest" description="Disordered" evidence="1">
    <location>
        <begin position="85"/>
        <end position="148"/>
    </location>
</feature>
<reference evidence="2 3" key="1">
    <citation type="journal article" date="2024" name="G3 (Bethesda)">
        <title>Genome assembly of Hibiscus sabdariffa L. provides insights into metabolisms of medicinal natural products.</title>
        <authorList>
            <person name="Kim T."/>
        </authorList>
    </citation>
    <scope>NUCLEOTIDE SEQUENCE [LARGE SCALE GENOMIC DNA]</scope>
    <source>
        <strain evidence="2">TK-2024</strain>
        <tissue evidence="2">Old leaves</tissue>
    </source>
</reference>